<evidence type="ECO:0000313" key="7">
    <source>
        <dbReference type="EnsemblPlants" id="AET1Gv20623100.2"/>
    </source>
</evidence>
<keyword evidence="4 6" id="KW-1133">Transmembrane helix</keyword>
<feature type="transmembrane region" description="Helical" evidence="6">
    <location>
        <begin position="632"/>
        <end position="653"/>
    </location>
</feature>
<dbReference type="InterPro" id="IPR000109">
    <property type="entry name" value="POT_fam"/>
</dbReference>
<evidence type="ECO:0000256" key="4">
    <source>
        <dbReference type="ARBA" id="ARBA00022989"/>
    </source>
</evidence>
<feature type="transmembrane region" description="Helical" evidence="6">
    <location>
        <begin position="546"/>
        <end position="567"/>
    </location>
</feature>
<evidence type="ECO:0000256" key="6">
    <source>
        <dbReference type="SAM" id="Phobius"/>
    </source>
</evidence>
<feature type="transmembrane region" description="Helical" evidence="6">
    <location>
        <begin position="673"/>
        <end position="691"/>
    </location>
</feature>
<reference evidence="7" key="5">
    <citation type="journal article" date="2021" name="G3 (Bethesda)">
        <title>Aegilops tauschii genome assembly Aet v5.0 features greater sequence contiguity and improved annotation.</title>
        <authorList>
            <person name="Wang L."/>
            <person name="Zhu T."/>
            <person name="Rodriguez J.C."/>
            <person name="Deal K.R."/>
            <person name="Dubcovsky J."/>
            <person name="McGuire P.E."/>
            <person name="Lux T."/>
            <person name="Spannagl M."/>
            <person name="Mayer K.F.X."/>
            <person name="Baldrich P."/>
            <person name="Meyers B.C."/>
            <person name="Huo N."/>
            <person name="Gu Y.Q."/>
            <person name="Zhou H."/>
            <person name="Devos K.M."/>
            <person name="Bennetzen J.L."/>
            <person name="Unver T."/>
            <person name="Budak H."/>
            <person name="Gulick P.J."/>
            <person name="Galiba G."/>
            <person name="Kalapos B."/>
            <person name="Nelson D.R."/>
            <person name="Li P."/>
            <person name="You F.M."/>
            <person name="Luo M.C."/>
            <person name="Dvorak J."/>
        </authorList>
    </citation>
    <scope>NUCLEOTIDE SEQUENCE [LARGE SCALE GENOMIC DNA]</scope>
    <source>
        <strain evidence="7">cv. AL8/78</strain>
    </source>
</reference>
<reference evidence="7" key="3">
    <citation type="journal article" date="2017" name="Nature">
        <title>Genome sequence of the progenitor of the wheat D genome Aegilops tauschii.</title>
        <authorList>
            <person name="Luo M.C."/>
            <person name="Gu Y.Q."/>
            <person name="Puiu D."/>
            <person name="Wang H."/>
            <person name="Twardziok S.O."/>
            <person name="Deal K.R."/>
            <person name="Huo N."/>
            <person name="Zhu T."/>
            <person name="Wang L."/>
            <person name="Wang Y."/>
            <person name="McGuire P.E."/>
            <person name="Liu S."/>
            <person name="Long H."/>
            <person name="Ramasamy R.K."/>
            <person name="Rodriguez J.C."/>
            <person name="Van S.L."/>
            <person name="Yuan L."/>
            <person name="Wang Z."/>
            <person name="Xia Z."/>
            <person name="Xiao L."/>
            <person name="Anderson O.D."/>
            <person name="Ouyang S."/>
            <person name="Liang Y."/>
            <person name="Zimin A.V."/>
            <person name="Pertea G."/>
            <person name="Qi P."/>
            <person name="Bennetzen J.L."/>
            <person name="Dai X."/>
            <person name="Dawson M.W."/>
            <person name="Muller H.G."/>
            <person name="Kugler K."/>
            <person name="Rivarola-Duarte L."/>
            <person name="Spannagl M."/>
            <person name="Mayer K.F.X."/>
            <person name="Lu F.H."/>
            <person name="Bevan M.W."/>
            <person name="Leroy P."/>
            <person name="Li P."/>
            <person name="You F.M."/>
            <person name="Sun Q."/>
            <person name="Liu Z."/>
            <person name="Lyons E."/>
            <person name="Wicker T."/>
            <person name="Salzberg S.L."/>
            <person name="Devos K.M."/>
            <person name="Dvorak J."/>
        </authorList>
    </citation>
    <scope>NUCLEOTIDE SEQUENCE [LARGE SCALE GENOMIC DNA]</scope>
    <source>
        <strain evidence="7">cv. AL8/78</strain>
    </source>
</reference>
<name>A0A452Z3Q5_AEGTS</name>
<feature type="transmembrane region" description="Helical" evidence="6">
    <location>
        <begin position="506"/>
        <end position="526"/>
    </location>
</feature>
<feature type="transmembrane region" description="Helical" evidence="6">
    <location>
        <begin position="321"/>
        <end position="340"/>
    </location>
</feature>
<reference evidence="7" key="4">
    <citation type="submission" date="2019-03" db="UniProtKB">
        <authorList>
            <consortium name="EnsemblPlants"/>
        </authorList>
    </citation>
    <scope>IDENTIFICATION</scope>
</reference>
<comment type="subcellular location">
    <subcellularLocation>
        <location evidence="1">Membrane</location>
        <topology evidence="1">Multi-pass membrane protein</topology>
    </subcellularLocation>
</comment>
<dbReference type="InterPro" id="IPR036259">
    <property type="entry name" value="MFS_trans_sf"/>
</dbReference>
<evidence type="ECO:0000256" key="2">
    <source>
        <dbReference type="ARBA" id="ARBA00005982"/>
    </source>
</evidence>
<comment type="similarity">
    <text evidence="2">Belongs to the major facilitator superfamily. Proton-dependent oligopeptide transporter (POT/PTR) (TC 2.A.17) family.</text>
</comment>
<organism evidence="7 8">
    <name type="scientific">Aegilops tauschii subsp. strangulata</name>
    <name type="common">Goatgrass</name>
    <dbReference type="NCBI Taxonomy" id="200361"/>
    <lineage>
        <taxon>Eukaryota</taxon>
        <taxon>Viridiplantae</taxon>
        <taxon>Streptophyta</taxon>
        <taxon>Embryophyta</taxon>
        <taxon>Tracheophyta</taxon>
        <taxon>Spermatophyta</taxon>
        <taxon>Magnoliopsida</taxon>
        <taxon>Liliopsida</taxon>
        <taxon>Poales</taxon>
        <taxon>Poaceae</taxon>
        <taxon>BOP clade</taxon>
        <taxon>Pooideae</taxon>
        <taxon>Triticodae</taxon>
        <taxon>Triticeae</taxon>
        <taxon>Triticinae</taxon>
        <taxon>Aegilops</taxon>
    </lineage>
</organism>
<proteinExistence type="inferred from homology"/>
<accession>A0A452Z3Q5</accession>
<dbReference type="EnsemblPlants" id="AET1Gv20623100.2">
    <property type="protein sequence ID" value="AET1Gv20623100.2"/>
    <property type="gene ID" value="AET1Gv20623100"/>
</dbReference>
<dbReference type="GO" id="GO:0022857">
    <property type="term" value="F:transmembrane transporter activity"/>
    <property type="evidence" value="ECO:0007669"/>
    <property type="project" value="InterPro"/>
</dbReference>
<reference evidence="8" key="2">
    <citation type="journal article" date="2017" name="Nat. Plants">
        <title>The Aegilops tauschii genome reveals multiple impacts of transposons.</title>
        <authorList>
            <person name="Zhao G."/>
            <person name="Zou C."/>
            <person name="Li K."/>
            <person name="Wang K."/>
            <person name="Li T."/>
            <person name="Gao L."/>
            <person name="Zhang X."/>
            <person name="Wang H."/>
            <person name="Yang Z."/>
            <person name="Liu X."/>
            <person name="Jiang W."/>
            <person name="Mao L."/>
            <person name="Kong X."/>
            <person name="Jiao Y."/>
            <person name="Jia J."/>
        </authorList>
    </citation>
    <scope>NUCLEOTIDE SEQUENCE [LARGE SCALE GENOMIC DNA]</scope>
    <source>
        <strain evidence="8">cv. AL8/78</strain>
    </source>
</reference>
<dbReference type="GO" id="GO:0016020">
    <property type="term" value="C:membrane"/>
    <property type="evidence" value="ECO:0007669"/>
    <property type="project" value="UniProtKB-SubCell"/>
</dbReference>
<keyword evidence="5 6" id="KW-0472">Membrane</keyword>
<keyword evidence="3 6" id="KW-0812">Transmembrane</keyword>
<dbReference type="PANTHER" id="PTHR11654">
    <property type="entry name" value="OLIGOPEPTIDE TRANSPORTER-RELATED"/>
    <property type="match status" value="1"/>
</dbReference>
<evidence type="ECO:0000256" key="5">
    <source>
        <dbReference type="ARBA" id="ARBA00023136"/>
    </source>
</evidence>
<evidence type="ECO:0008006" key="9">
    <source>
        <dbReference type="Google" id="ProtNLM"/>
    </source>
</evidence>
<feature type="transmembrane region" description="Helical" evidence="6">
    <location>
        <begin position="215"/>
        <end position="238"/>
    </location>
</feature>
<evidence type="ECO:0000256" key="1">
    <source>
        <dbReference type="ARBA" id="ARBA00004141"/>
    </source>
</evidence>
<reference evidence="8" key="1">
    <citation type="journal article" date="2014" name="Science">
        <title>Ancient hybridizations among the ancestral genomes of bread wheat.</title>
        <authorList>
            <consortium name="International Wheat Genome Sequencing Consortium,"/>
            <person name="Marcussen T."/>
            <person name="Sandve S.R."/>
            <person name="Heier L."/>
            <person name="Spannagl M."/>
            <person name="Pfeifer M."/>
            <person name="Jakobsen K.S."/>
            <person name="Wulff B.B."/>
            <person name="Steuernagel B."/>
            <person name="Mayer K.F."/>
            <person name="Olsen O.A."/>
        </authorList>
    </citation>
    <scope>NUCLEOTIDE SEQUENCE [LARGE SCALE GENOMIC DNA]</scope>
    <source>
        <strain evidence="8">cv. AL8/78</strain>
    </source>
</reference>
<feature type="transmembrane region" description="Helical" evidence="6">
    <location>
        <begin position="12"/>
        <end position="28"/>
    </location>
</feature>
<feature type="transmembrane region" description="Helical" evidence="6">
    <location>
        <begin position="346"/>
        <end position="371"/>
    </location>
</feature>
<keyword evidence="8" id="KW-1185">Reference proteome</keyword>
<dbReference type="Gramene" id="AET1Gv20623100.2">
    <property type="protein sequence ID" value="AET1Gv20623100.2"/>
    <property type="gene ID" value="AET1Gv20623100"/>
</dbReference>
<dbReference type="SUPFAM" id="SSF103473">
    <property type="entry name" value="MFS general substrate transporter"/>
    <property type="match status" value="1"/>
</dbReference>
<dbReference type="Proteomes" id="UP000015105">
    <property type="component" value="Chromosome 1D"/>
</dbReference>
<evidence type="ECO:0000313" key="8">
    <source>
        <dbReference type="Proteomes" id="UP000015105"/>
    </source>
</evidence>
<evidence type="ECO:0000256" key="3">
    <source>
        <dbReference type="ARBA" id="ARBA00022692"/>
    </source>
</evidence>
<dbReference type="Gene3D" id="1.20.1250.20">
    <property type="entry name" value="MFS general substrate transporter like domains"/>
    <property type="match status" value="1"/>
</dbReference>
<dbReference type="AlphaFoldDB" id="A0A452Z3Q5"/>
<feature type="transmembrane region" description="Helical" evidence="6">
    <location>
        <begin position="258"/>
        <end position="278"/>
    </location>
</feature>
<dbReference type="Pfam" id="PF00854">
    <property type="entry name" value="PTR2"/>
    <property type="match status" value="1"/>
</dbReference>
<sequence>MDMDNAHYDHTTTTFHFIASIALVFFFSKNPTNPKSYTGLLISLSQQCTVTDWMVGRRDALLPLPPSARLYIRSSILPSHVGACEGQGHCRTLASGLALPARHSSRAQQAAARALISTCHSAAAMATTPPVGRDGDGGRKKRKQGGFKTMPFILVNEVCDRFATAGFGANLITYLTQQLHLPLVEASNTLTNFGGTSSLTPILGALAADSFAGRFWTIVAGSVFYQLGMLGLVVSALLPSLRPGPCSPPAAPCRRANGLQLAVLYVSLLFTSLGSGGIRPCVVAFGADQFDQQEEQEEEEHRGGGGGTEAVAGKKRQYFNLYFFTMGFAVLLALTVVVYIQENVGWGWGFGIPAIGMLVSIVVFVVGYPLYVRLKPGGSPFTRLAQVVAAAYKKRRAPLPEDPRMLYQDKELDALISTNGRLLHTNQLTFFDRAAIVTPGDMAGSGKLDLWRLSTVHRVEELKSIVRMLPIWSAGILLVTAGSHNNSFTIQQARTMDRHVTQHFQIPPATMSIFTTTAMLVTLGLYDRAFVPLARRFTGLPSGITYFQRMAVGLAISILSVATAALVEAKRRGAAAEHGLLDTPGAVVPMSVFWLVPQYAIHGVAEGFSSVGHMEFLYDQAPESMRSTAAALFWLSASLGSYMGTVLVTAVQSATRGGGEWLQDNINRGRLDAYYWLVTCLMVLNLGYYLVCFHFYTMKPLEVAEDDGDHEKECELSSVHKNGDGGAAGGLV</sequence>
<protein>
    <recommendedName>
        <fullName evidence="9">Peptide transporter PTR5</fullName>
    </recommendedName>
</protein>